<dbReference type="PIRSF" id="PIRSF016184">
    <property type="entry name" value="PhzC_PhzF"/>
    <property type="match status" value="1"/>
</dbReference>
<gene>
    <name evidence="4" type="ORF">FNB15_01870</name>
</gene>
<evidence type="ECO:0000313" key="4">
    <source>
        <dbReference type="EMBL" id="QDO96102.1"/>
    </source>
</evidence>
<proteinExistence type="inferred from homology"/>
<dbReference type="RefSeq" id="WP_144067083.1">
    <property type="nucleotide sequence ID" value="NZ_CP041636.1"/>
</dbReference>
<organism evidence="4 5">
    <name type="scientific">Ferrovibrio terrae</name>
    <dbReference type="NCBI Taxonomy" id="2594003"/>
    <lineage>
        <taxon>Bacteria</taxon>
        <taxon>Pseudomonadati</taxon>
        <taxon>Pseudomonadota</taxon>
        <taxon>Alphaproteobacteria</taxon>
        <taxon>Rhodospirillales</taxon>
        <taxon>Rhodospirillaceae</taxon>
        <taxon>Ferrovibrio</taxon>
    </lineage>
</organism>
<evidence type="ECO:0000256" key="1">
    <source>
        <dbReference type="ARBA" id="ARBA00008270"/>
    </source>
</evidence>
<feature type="active site" evidence="3">
    <location>
        <position position="46"/>
    </location>
</feature>
<protein>
    <submittedName>
        <fullName evidence="4">PhzF family phenazine biosynthesis protein</fullName>
    </submittedName>
</protein>
<name>A0A516GX80_9PROT</name>
<dbReference type="GO" id="GO:0016853">
    <property type="term" value="F:isomerase activity"/>
    <property type="evidence" value="ECO:0007669"/>
    <property type="project" value="UniProtKB-KW"/>
</dbReference>
<dbReference type="PANTHER" id="PTHR13774:SF17">
    <property type="entry name" value="PHENAZINE BIOSYNTHESIS-LIKE DOMAIN-CONTAINING PROTEIN"/>
    <property type="match status" value="1"/>
</dbReference>
<evidence type="ECO:0000313" key="5">
    <source>
        <dbReference type="Proteomes" id="UP000317496"/>
    </source>
</evidence>
<dbReference type="PANTHER" id="PTHR13774">
    <property type="entry name" value="PHENAZINE BIOSYNTHESIS PROTEIN"/>
    <property type="match status" value="1"/>
</dbReference>
<dbReference type="EMBL" id="CP041636">
    <property type="protein sequence ID" value="QDO96102.1"/>
    <property type="molecule type" value="Genomic_DNA"/>
</dbReference>
<dbReference type="Gene3D" id="3.10.310.10">
    <property type="entry name" value="Diaminopimelate Epimerase, Chain A, domain 1"/>
    <property type="match status" value="2"/>
</dbReference>
<dbReference type="AlphaFoldDB" id="A0A516GX80"/>
<sequence>MQLPLYQVDAFADAVFKGNPAAVMPLDSWLPDATMQALAAENNLAETAFFVPQKGGLGEDGFGLRWFTPEVEIDLCGHATLASAWVLFNKLERGRDRVDFFTKSGTLTVTQQGESGRLMLDFPARPAQRVQPCAGLIEALGAEPAEILGARDYLLVYDNAATVRALKPDMNGLMEIDKFAVMVTAPGDRPGIDCVSRFFAPAKGIPEDPVTGSAHCTIVPYWAKRLGKSEIVAYQASKRGGTLYCRLKGERVFMAGSCKPFLEGTVTL</sequence>
<dbReference type="Proteomes" id="UP000317496">
    <property type="component" value="Chromosome"/>
</dbReference>
<evidence type="ECO:0000256" key="2">
    <source>
        <dbReference type="ARBA" id="ARBA00023235"/>
    </source>
</evidence>
<dbReference type="Pfam" id="PF02567">
    <property type="entry name" value="PhzC-PhzF"/>
    <property type="match status" value="1"/>
</dbReference>
<accession>A0A516GX80</accession>
<comment type="similarity">
    <text evidence="1">Belongs to the PhzF family.</text>
</comment>
<dbReference type="InterPro" id="IPR003719">
    <property type="entry name" value="Phenazine_PhzF-like"/>
</dbReference>
<dbReference type="NCBIfam" id="TIGR00654">
    <property type="entry name" value="PhzF_family"/>
    <property type="match status" value="1"/>
</dbReference>
<dbReference type="GO" id="GO:0005737">
    <property type="term" value="C:cytoplasm"/>
    <property type="evidence" value="ECO:0007669"/>
    <property type="project" value="TreeGrafter"/>
</dbReference>
<dbReference type="KEGG" id="fer:FNB15_01870"/>
<dbReference type="OrthoDB" id="9788221at2"/>
<reference evidence="4 5" key="1">
    <citation type="submission" date="2019-07" db="EMBL/GenBank/DDBJ databases">
        <title>Genome sequencing for Ferrovibrio sp. K5.</title>
        <authorList>
            <person name="Park S.-J."/>
        </authorList>
    </citation>
    <scope>NUCLEOTIDE SEQUENCE [LARGE SCALE GENOMIC DNA]</scope>
    <source>
        <strain evidence="4 5">K5</strain>
    </source>
</reference>
<keyword evidence="2" id="KW-0413">Isomerase</keyword>
<evidence type="ECO:0000256" key="3">
    <source>
        <dbReference type="PIRSR" id="PIRSR016184-1"/>
    </source>
</evidence>
<dbReference type="SUPFAM" id="SSF54506">
    <property type="entry name" value="Diaminopimelate epimerase-like"/>
    <property type="match status" value="1"/>
</dbReference>
<keyword evidence="5" id="KW-1185">Reference proteome</keyword>